<dbReference type="RefSeq" id="WP_232091163.1">
    <property type="nucleotide sequence ID" value="NZ_LR812090.1"/>
</dbReference>
<sequence length="368" mass="40013">MLKTTITVIAQSLLISPLIILQPGVSHAQQPSQTDALNQARASIEQLNADQAQLSSEIKNSHRQYNQQGFQMENITLNTEVGNLAANLYLPKGIANPPVVVVTGAWTSVKEQMPAVYATALAERGYAAVTFDFRGWGASRDTDDNQTAYLEDPVRKTQDIQAVIKALPNVEQVDSSRIAGLAICASAGYMLDAAVQKPQFSQNTRLGAVAVVAPWLHDEAMATAIYGGEESRNQLLALAAAEKDKSEPLVIEAASLTNENALMYNAPYYTEQSRGLLPAYDNKFNVTSWSGWLNYNAQLSASKQTIPVLMAASEAMALPQGAHQYLENATDSVNAIWLDNINQFDFYDQPEAVEKAVNAVVSHFDSAF</sequence>
<organism evidence="3 4">
    <name type="scientific">Alteromonas macleodii</name>
    <name type="common">Pseudoalteromonas macleodii</name>
    <dbReference type="NCBI Taxonomy" id="28108"/>
    <lineage>
        <taxon>Bacteria</taxon>
        <taxon>Pseudomonadati</taxon>
        <taxon>Pseudomonadota</taxon>
        <taxon>Gammaproteobacteria</taxon>
        <taxon>Alteromonadales</taxon>
        <taxon>Alteromonadaceae</taxon>
        <taxon>Alteromonas/Salinimonas group</taxon>
        <taxon>Alteromonas</taxon>
    </lineage>
</organism>
<feature type="signal peptide" evidence="2">
    <location>
        <begin position="1"/>
        <end position="28"/>
    </location>
</feature>
<protein>
    <recommendedName>
        <fullName evidence="5">Alpha/beta hydrolase</fullName>
    </recommendedName>
</protein>
<dbReference type="InterPro" id="IPR051411">
    <property type="entry name" value="Polyketide_trans_af380"/>
</dbReference>
<keyword evidence="1" id="KW-0175">Coiled coil</keyword>
<proteinExistence type="predicted"/>
<dbReference type="Pfam" id="PF06500">
    <property type="entry name" value="FrsA-like"/>
    <property type="match status" value="1"/>
</dbReference>
<feature type="chain" id="PRO_5029640028" description="Alpha/beta hydrolase" evidence="2">
    <location>
        <begin position="29"/>
        <end position="368"/>
    </location>
</feature>
<name>A0A6T9Y504_ALTMA</name>
<dbReference type="SUPFAM" id="SSF53474">
    <property type="entry name" value="alpha/beta-Hydrolases"/>
    <property type="match status" value="1"/>
</dbReference>
<evidence type="ECO:0000313" key="3">
    <source>
        <dbReference type="EMBL" id="CAB9493784.1"/>
    </source>
</evidence>
<dbReference type="Gene3D" id="3.40.50.1820">
    <property type="entry name" value="alpha/beta hydrolase"/>
    <property type="match status" value="1"/>
</dbReference>
<dbReference type="Proteomes" id="UP000509458">
    <property type="component" value="Chromosome"/>
</dbReference>
<evidence type="ECO:0008006" key="5">
    <source>
        <dbReference type="Google" id="ProtNLM"/>
    </source>
</evidence>
<feature type="coiled-coil region" evidence="1">
    <location>
        <begin position="37"/>
        <end position="64"/>
    </location>
</feature>
<dbReference type="InterPro" id="IPR029058">
    <property type="entry name" value="AB_hydrolase_fold"/>
</dbReference>
<dbReference type="AlphaFoldDB" id="A0A6T9Y504"/>
<evidence type="ECO:0000256" key="2">
    <source>
        <dbReference type="SAM" id="SignalP"/>
    </source>
</evidence>
<keyword evidence="2" id="KW-0732">Signal</keyword>
<accession>A0A6T9Y504</accession>
<dbReference type="PANTHER" id="PTHR47751">
    <property type="entry name" value="SUPERFAMILY HYDROLASE, PUTATIVE (AFU_ORTHOLOGUE AFUA_2G16580)-RELATED"/>
    <property type="match status" value="1"/>
</dbReference>
<reference evidence="3 4" key="1">
    <citation type="submission" date="2020-06" db="EMBL/GenBank/DDBJ databases">
        <authorList>
            <person name="Duchaud E."/>
        </authorList>
    </citation>
    <scope>NUCLEOTIDE SEQUENCE [LARGE SCALE GENOMIC DNA]</scope>
    <source>
        <strain evidence="3">Alteromonas fortis</strain>
    </source>
</reference>
<dbReference type="InterPro" id="IPR010520">
    <property type="entry name" value="FrsA-like"/>
</dbReference>
<dbReference type="Gene3D" id="1.10.10.800">
    <property type="match status" value="1"/>
</dbReference>
<dbReference type="EMBL" id="LR812090">
    <property type="protein sequence ID" value="CAB9493784.1"/>
    <property type="molecule type" value="Genomic_DNA"/>
</dbReference>
<dbReference type="PANTHER" id="PTHR47751:SF1">
    <property type="entry name" value="SUPERFAMILY HYDROLASE, PUTATIVE (AFU_ORTHOLOGUE AFUA_2G16580)-RELATED"/>
    <property type="match status" value="1"/>
</dbReference>
<evidence type="ECO:0000313" key="4">
    <source>
        <dbReference type="Proteomes" id="UP000509458"/>
    </source>
</evidence>
<evidence type="ECO:0000256" key="1">
    <source>
        <dbReference type="SAM" id="Coils"/>
    </source>
</evidence>
<gene>
    <name evidence="3" type="ORF">ALFOR1_30713</name>
</gene>